<name>A0A935CAA0_9BACT</name>
<keyword evidence="3" id="KW-1185">Reference proteome</keyword>
<proteinExistence type="predicted"/>
<feature type="transmembrane region" description="Helical" evidence="1">
    <location>
        <begin position="119"/>
        <end position="137"/>
    </location>
</feature>
<dbReference type="Proteomes" id="UP000611723">
    <property type="component" value="Unassembled WGS sequence"/>
</dbReference>
<accession>A0A935CAA0</accession>
<comment type="caution">
    <text evidence="2">The sequence shown here is derived from an EMBL/GenBank/DDBJ whole genome shotgun (WGS) entry which is preliminary data.</text>
</comment>
<evidence type="ECO:0000256" key="1">
    <source>
        <dbReference type="SAM" id="Phobius"/>
    </source>
</evidence>
<evidence type="ECO:0000313" key="3">
    <source>
        <dbReference type="Proteomes" id="UP000611723"/>
    </source>
</evidence>
<gene>
    <name evidence="2" type="ORF">JKA74_15370</name>
</gene>
<reference evidence="2" key="1">
    <citation type="submission" date="2021-01" db="EMBL/GenBank/DDBJ databases">
        <title>Marivirga aurantiaca sp. nov., isolated from intertidal surface sediments.</title>
        <authorList>
            <person name="Zhang M."/>
        </authorList>
    </citation>
    <scope>NUCLEOTIDE SEQUENCE</scope>
    <source>
        <strain evidence="2">S37H4</strain>
    </source>
</reference>
<sequence>MENELKDLWRLNTSEVEVSDKKIDEIISYKSTNIISRIIKTMKVEHYMNIIAFPIFFISLIYFSMLVEAILTVVVFVPFLWYYQTLLNKLNKAKIQLSVHDYLLACYENLQVFVAHYKIASVFLVAIAFFVTTRATWSESIDHKILNSEGEINISYLLSIAIGLAFSIGSMLMIIHLLYGRKMKILKSMIEELEN</sequence>
<dbReference type="RefSeq" id="WP_201432108.1">
    <property type="nucleotide sequence ID" value="NZ_JAEQBW010000008.1"/>
</dbReference>
<keyword evidence="1" id="KW-0812">Transmembrane</keyword>
<protein>
    <submittedName>
        <fullName evidence="2">Uncharacterized protein</fullName>
    </submittedName>
</protein>
<dbReference type="EMBL" id="JAEQBW010000008">
    <property type="protein sequence ID" value="MBK6266424.1"/>
    <property type="molecule type" value="Genomic_DNA"/>
</dbReference>
<feature type="transmembrane region" description="Helical" evidence="1">
    <location>
        <begin position="46"/>
        <end position="63"/>
    </location>
</feature>
<dbReference type="AlphaFoldDB" id="A0A935CAA0"/>
<evidence type="ECO:0000313" key="2">
    <source>
        <dbReference type="EMBL" id="MBK6266424.1"/>
    </source>
</evidence>
<keyword evidence="1" id="KW-0472">Membrane</keyword>
<organism evidence="2 3">
    <name type="scientific">Marivirga aurantiaca</name>
    <dbReference type="NCBI Taxonomy" id="2802615"/>
    <lineage>
        <taxon>Bacteria</taxon>
        <taxon>Pseudomonadati</taxon>
        <taxon>Bacteroidota</taxon>
        <taxon>Cytophagia</taxon>
        <taxon>Cytophagales</taxon>
        <taxon>Marivirgaceae</taxon>
        <taxon>Marivirga</taxon>
    </lineage>
</organism>
<feature type="transmembrane region" description="Helical" evidence="1">
    <location>
        <begin position="157"/>
        <end position="179"/>
    </location>
</feature>
<keyword evidence="1" id="KW-1133">Transmembrane helix</keyword>